<dbReference type="HOGENOM" id="CLU_1970287_0_0_1"/>
<proteinExistence type="predicted"/>
<dbReference type="OrthoDB" id="4158029at2759"/>
<dbReference type="GeneID" id="27701773"/>
<dbReference type="RefSeq" id="XP_016616870.1">
    <property type="nucleotide sequence ID" value="XM_016766572.1"/>
</dbReference>
<reference evidence="1" key="1">
    <citation type="submission" date="2015-01" db="EMBL/GenBank/DDBJ databases">
        <title>The Genome Sequence of Cladophialophora bantiana CBS 173.52.</title>
        <authorList>
            <consortium name="The Broad Institute Genomics Platform"/>
            <person name="Cuomo C."/>
            <person name="de Hoog S."/>
            <person name="Gorbushina A."/>
            <person name="Stielow B."/>
            <person name="Teixiera M."/>
            <person name="Abouelleil A."/>
            <person name="Chapman S.B."/>
            <person name="Priest M."/>
            <person name="Young S.K."/>
            <person name="Wortman J."/>
            <person name="Nusbaum C."/>
            <person name="Birren B."/>
        </authorList>
    </citation>
    <scope>NUCLEOTIDE SEQUENCE [LARGE SCALE GENOMIC DNA]</scope>
    <source>
        <strain evidence="1">CBS 173.52</strain>
    </source>
</reference>
<gene>
    <name evidence="1" type="ORF">Z519_08845</name>
</gene>
<dbReference type="AlphaFoldDB" id="A0A0D2EJI1"/>
<dbReference type="Proteomes" id="UP000053789">
    <property type="component" value="Unassembled WGS sequence"/>
</dbReference>
<evidence type="ECO:0000313" key="2">
    <source>
        <dbReference type="Proteomes" id="UP000053789"/>
    </source>
</evidence>
<evidence type="ECO:0000313" key="1">
    <source>
        <dbReference type="EMBL" id="KIW90201.1"/>
    </source>
</evidence>
<keyword evidence="2" id="KW-1185">Reference proteome</keyword>
<dbReference type="EMBL" id="KN846993">
    <property type="protein sequence ID" value="KIW90201.1"/>
    <property type="molecule type" value="Genomic_DNA"/>
</dbReference>
<protein>
    <submittedName>
        <fullName evidence="1">Uncharacterized protein</fullName>
    </submittedName>
</protein>
<sequence>MPNLRHQELAESDIKLYVEDKLVKNLASKDSQRPATLASEEMCELVEMVVNKAEGVFLWVRLAIESLLRGSRKDDDWGLYVNVSSNCQKRFPISMNTCGSEWHSTKLSTQRKLQPIFNISGDLAVVP</sequence>
<organism evidence="1 2">
    <name type="scientific">Cladophialophora bantiana (strain ATCC 10958 / CBS 173.52 / CDC B-1940 / NIH 8579)</name>
    <name type="common">Xylohypha bantiana</name>
    <dbReference type="NCBI Taxonomy" id="1442370"/>
    <lineage>
        <taxon>Eukaryota</taxon>
        <taxon>Fungi</taxon>
        <taxon>Dikarya</taxon>
        <taxon>Ascomycota</taxon>
        <taxon>Pezizomycotina</taxon>
        <taxon>Eurotiomycetes</taxon>
        <taxon>Chaetothyriomycetidae</taxon>
        <taxon>Chaetothyriales</taxon>
        <taxon>Herpotrichiellaceae</taxon>
        <taxon>Cladophialophora</taxon>
    </lineage>
</organism>
<name>A0A0D2EJI1_CLAB1</name>
<accession>A0A0D2EJI1</accession>